<evidence type="ECO:0000313" key="2">
    <source>
        <dbReference type="EMBL" id="KAK7466924.1"/>
    </source>
</evidence>
<organism evidence="2 3">
    <name type="scientific">Marasmiellus scandens</name>
    <dbReference type="NCBI Taxonomy" id="2682957"/>
    <lineage>
        <taxon>Eukaryota</taxon>
        <taxon>Fungi</taxon>
        <taxon>Dikarya</taxon>
        <taxon>Basidiomycota</taxon>
        <taxon>Agaricomycotina</taxon>
        <taxon>Agaricomycetes</taxon>
        <taxon>Agaricomycetidae</taxon>
        <taxon>Agaricales</taxon>
        <taxon>Marasmiineae</taxon>
        <taxon>Omphalotaceae</taxon>
        <taxon>Marasmiellus</taxon>
    </lineage>
</organism>
<gene>
    <name evidence="2" type="ORF">VKT23_003987</name>
</gene>
<dbReference type="Proteomes" id="UP001498398">
    <property type="component" value="Unassembled WGS sequence"/>
</dbReference>
<sequence>MPNVLVTPPAEDNESPFMAFDAAQPLDRDYYDHDPVQSVLEPAFTTHRGSSGQRSIADILTSEDLDEYAQDVSVDSEVIEVVKLKRHVKNDPLPPLPPPTSTSEPAMKRNKTLRYRASRAFHSIKNVARSSRSKKHNGDSHPIDAEYDEPSSRAPSPSPSRRSSVYFSQLFTAPTTLKTRSSSDSFNEDVSPSPLSTSAPSIPTMIQPLSSAEMQDFTPYPDSDYDDDDDDDEPEAHNQATPRAARQSLALRSPSPAPSTTSAKLGRRRFSVLNIFTSTSTKSPDSDSTPTPPVMTRDPSAPSADSCEASLSGSSGSSIPVTPVDEVAPSLPSSKPSKVSRLRGFSFSKKREPVPSAESHLTRVEVAEPSSGIDPDATIGEMRLDSLHFDDLSFDAGRF</sequence>
<feature type="compositionally biased region" description="Acidic residues" evidence="1">
    <location>
        <begin position="223"/>
        <end position="234"/>
    </location>
</feature>
<proteinExistence type="predicted"/>
<feature type="compositionally biased region" description="Low complexity" evidence="1">
    <location>
        <begin position="303"/>
        <end position="318"/>
    </location>
</feature>
<evidence type="ECO:0000313" key="3">
    <source>
        <dbReference type="Proteomes" id="UP001498398"/>
    </source>
</evidence>
<reference evidence="2 3" key="1">
    <citation type="submission" date="2024-01" db="EMBL/GenBank/DDBJ databases">
        <title>A draft genome for the cacao thread blight pathogen Marasmiellus scandens.</title>
        <authorList>
            <person name="Baruah I.K."/>
            <person name="Leung J."/>
            <person name="Bukari Y."/>
            <person name="Amoako-Attah I."/>
            <person name="Meinhardt L.W."/>
            <person name="Bailey B.A."/>
            <person name="Cohen S.P."/>
        </authorList>
    </citation>
    <scope>NUCLEOTIDE SEQUENCE [LARGE SCALE GENOMIC DNA]</scope>
    <source>
        <strain evidence="2 3">GH-19</strain>
    </source>
</reference>
<name>A0ABR1JYL7_9AGAR</name>
<feature type="compositionally biased region" description="Low complexity" evidence="1">
    <location>
        <begin position="330"/>
        <end position="343"/>
    </location>
</feature>
<feature type="compositionally biased region" description="Low complexity" evidence="1">
    <location>
        <begin position="248"/>
        <end position="263"/>
    </location>
</feature>
<feature type="compositionally biased region" description="Polar residues" evidence="1">
    <location>
        <begin position="165"/>
        <end position="201"/>
    </location>
</feature>
<feature type="region of interest" description="Disordered" evidence="1">
    <location>
        <begin position="124"/>
        <end position="376"/>
    </location>
</feature>
<accession>A0ABR1JYL7</accession>
<evidence type="ECO:0000256" key="1">
    <source>
        <dbReference type="SAM" id="MobiDB-lite"/>
    </source>
</evidence>
<protein>
    <submittedName>
        <fullName evidence="2">Uncharacterized protein</fullName>
    </submittedName>
</protein>
<dbReference type="EMBL" id="JBANRG010000004">
    <property type="protein sequence ID" value="KAK7466924.1"/>
    <property type="molecule type" value="Genomic_DNA"/>
</dbReference>
<feature type="compositionally biased region" description="Low complexity" evidence="1">
    <location>
        <begin position="152"/>
        <end position="164"/>
    </location>
</feature>
<feature type="compositionally biased region" description="Low complexity" evidence="1">
    <location>
        <begin position="277"/>
        <end position="289"/>
    </location>
</feature>
<keyword evidence="3" id="KW-1185">Reference proteome</keyword>
<comment type="caution">
    <text evidence="2">The sequence shown here is derived from an EMBL/GenBank/DDBJ whole genome shotgun (WGS) entry which is preliminary data.</text>
</comment>
<feature type="region of interest" description="Disordered" evidence="1">
    <location>
        <begin position="89"/>
        <end position="109"/>
    </location>
</feature>